<evidence type="ECO:0000256" key="1">
    <source>
        <dbReference type="ARBA" id="ARBA00004123"/>
    </source>
</evidence>
<feature type="region of interest" description="Disordered" evidence="7">
    <location>
        <begin position="662"/>
        <end position="693"/>
    </location>
</feature>
<dbReference type="PANTHER" id="PTHR23337:SF3">
    <property type="entry name" value="MORC FAMILY CW-TYPE ZINC FINGER 2"/>
    <property type="match status" value="1"/>
</dbReference>
<reference evidence="9" key="2">
    <citation type="submission" date="2022-06" db="UniProtKB">
        <authorList>
            <consortium name="EnsemblMetazoa"/>
        </authorList>
    </citation>
    <scope>IDENTIFICATION</scope>
    <source>
        <strain evidence="9">DF5081</strain>
    </source>
</reference>
<dbReference type="GO" id="GO:0008270">
    <property type="term" value="F:zinc ion binding"/>
    <property type="evidence" value="ECO:0007669"/>
    <property type="project" value="UniProtKB-KW"/>
</dbReference>
<dbReference type="Gene3D" id="3.30.565.10">
    <property type="entry name" value="Histidine kinase-like ATPase, C-terminal domain"/>
    <property type="match status" value="1"/>
</dbReference>
<evidence type="ECO:0000313" key="9">
    <source>
        <dbReference type="EnsemblMetazoa" id="CJA13399.1"/>
    </source>
</evidence>
<evidence type="ECO:0000256" key="5">
    <source>
        <dbReference type="ARBA" id="ARBA00023054"/>
    </source>
</evidence>
<dbReference type="PANTHER" id="PTHR23337">
    <property type="entry name" value="ZINC FINGER CW-TYPE COILED-COIL DOMAIN PROTEIN 1"/>
    <property type="match status" value="1"/>
</dbReference>
<accession>A0A8R1DXS8</accession>
<evidence type="ECO:0000256" key="3">
    <source>
        <dbReference type="ARBA" id="ARBA00022771"/>
    </source>
</evidence>
<dbReference type="GO" id="GO:0005634">
    <property type="term" value="C:nucleus"/>
    <property type="evidence" value="ECO:0007669"/>
    <property type="project" value="UniProtKB-SubCell"/>
</dbReference>
<organism evidence="9 10">
    <name type="scientific">Caenorhabditis japonica</name>
    <dbReference type="NCBI Taxonomy" id="281687"/>
    <lineage>
        <taxon>Eukaryota</taxon>
        <taxon>Metazoa</taxon>
        <taxon>Ecdysozoa</taxon>
        <taxon>Nematoda</taxon>
        <taxon>Chromadorea</taxon>
        <taxon>Rhabditida</taxon>
        <taxon>Rhabditina</taxon>
        <taxon>Rhabditomorpha</taxon>
        <taxon>Rhabditoidea</taxon>
        <taxon>Rhabditidae</taxon>
        <taxon>Peloderinae</taxon>
        <taxon>Caenorhabditis</taxon>
    </lineage>
</organism>
<dbReference type="Pfam" id="PF13589">
    <property type="entry name" value="HATPase_c_3"/>
    <property type="match status" value="1"/>
</dbReference>
<keyword evidence="4" id="KW-0862">Zinc</keyword>
<evidence type="ECO:0000313" key="10">
    <source>
        <dbReference type="Proteomes" id="UP000005237"/>
    </source>
</evidence>
<reference evidence="10" key="1">
    <citation type="submission" date="2010-08" db="EMBL/GenBank/DDBJ databases">
        <authorList>
            <consortium name="Caenorhabditis japonica Sequencing Consortium"/>
            <person name="Wilson R.K."/>
        </authorList>
    </citation>
    <scope>NUCLEOTIDE SEQUENCE [LARGE SCALE GENOMIC DNA]</scope>
    <source>
        <strain evidence="10">DF5081</strain>
    </source>
</reference>
<keyword evidence="2" id="KW-0479">Metal-binding</keyword>
<dbReference type="SUPFAM" id="SSF55874">
    <property type="entry name" value="ATPase domain of HSP90 chaperone/DNA topoisomerase II/histidine kinase"/>
    <property type="match status" value="1"/>
</dbReference>
<name>A0A8R1DXS8_CAEJA</name>
<dbReference type="PROSITE" id="PS51050">
    <property type="entry name" value="ZF_CW"/>
    <property type="match status" value="1"/>
</dbReference>
<evidence type="ECO:0000256" key="4">
    <source>
        <dbReference type="ARBA" id="ARBA00022833"/>
    </source>
</evidence>
<keyword evidence="10" id="KW-1185">Reference proteome</keyword>
<evidence type="ECO:0000256" key="6">
    <source>
        <dbReference type="ARBA" id="ARBA00023242"/>
    </source>
</evidence>
<dbReference type="InterPro" id="IPR011124">
    <property type="entry name" value="Znf_CW"/>
</dbReference>
<dbReference type="EnsemblMetazoa" id="CJA13399.1">
    <property type="protein sequence ID" value="CJA13399.1"/>
    <property type="gene ID" value="WBGene00132603"/>
</dbReference>
<keyword evidence="6" id="KW-0539">Nucleus</keyword>
<keyword evidence="3" id="KW-0863">Zinc-finger</keyword>
<dbReference type="Proteomes" id="UP000005237">
    <property type="component" value="Unassembled WGS sequence"/>
</dbReference>
<evidence type="ECO:0000256" key="2">
    <source>
        <dbReference type="ARBA" id="ARBA00022723"/>
    </source>
</evidence>
<proteinExistence type="predicted"/>
<comment type="subcellular location">
    <subcellularLocation>
        <location evidence="1">Nucleus</location>
    </subcellularLocation>
</comment>
<evidence type="ECO:0000256" key="7">
    <source>
        <dbReference type="SAM" id="MobiDB-lite"/>
    </source>
</evidence>
<feature type="domain" description="CW-type" evidence="8">
    <location>
        <begin position="514"/>
        <end position="566"/>
    </location>
</feature>
<dbReference type="AlphaFoldDB" id="A0A8R1DXS8"/>
<dbReference type="InterPro" id="IPR036890">
    <property type="entry name" value="HATPase_C_sf"/>
</dbReference>
<evidence type="ECO:0000259" key="8">
    <source>
        <dbReference type="PROSITE" id="PS51050"/>
    </source>
</evidence>
<sequence length="817" mass="93079">MTGGNEEKYGMLEKATITFDFIQSNSTAHIGPFSAIAELVDNAYDASASNLTIDFVDTSGISALRILDDGVGMSPQETRDIVAFGHSRKADKTNMVGRYGNGLKSGAFHLGSEFFLLTKHVDAESNTQTHTVLLISSKFHSDNGLKSGVFVPCPSFDGNGYELPMTVMQKARHEQEMEIIRQYGPLGGRSLQSWFNDIPGENGTLILISGLQRTLNGDLSFNTNDPYDITLDGDDLEPWQSSLRFYLSILYLDARMNIVLRGKEVIPRKVSGHWMFRRNKSFKGNEFKGAFLTLLGERVQNIEMVKKELSQHNSAIGTMNVSDMSISREARIANSKTRNKRTEIVEKINQLSMEKQQFEKAHKVADKLFNARIGLNIVDRQNYGINFYINKRLIIGNYRKLKFYKQPNSIGVSMFLDLDYSTFLPANNKQGFHNQKEFQLLVRKCNETLTLYDKYLMGEAIPHHLESAWQIENAFDMAPIELWSTLWSKMGYQHPTSPHSLQKVLDTKQREIIGEETGFWRLCTNPNCRKWRKVDSLVEINGDLNINFICSDVIGSSCADKADQEIFRPLQEPKPIKQHSSFSTSDVARRSNMMNAIPKREPTPDISHRKKFKVEPFDEGPDSVFEIDRMIDRNSDNDQYGYNSEGCFEDCGSPQSIEIISSKIKPRTSSRRKSKRLGSVKREADFEQDEEEEEEVISVKRSRIAVGSTSKAASQTKNREKWLEEKLNEHLVALGKTPLRKNETRDIDGKSNVETYGRRRELKGKNSVDRLERMTNVMSNLLQYLKTIPEVELQIPDVEPDKIFSVLTMIDNQLKKL</sequence>
<feature type="compositionally biased region" description="Basic residues" evidence="7">
    <location>
        <begin position="664"/>
        <end position="679"/>
    </location>
</feature>
<keyword evidence="5" id="KW-0175">Coiled coil</keyword>
<protein>
    <submittedName>
        <fullName evidence="9">CW-type domain-containing protein</fullName>
    </submittedName>
</protein>